<evidence type="ECO:0000256" key="1">
    <source>
        <dbReference type="SAM" id="MobiDB-lite"/>
    </source>
</evidence>
<dbReference type="InterPro" id="IPR033798">
    <property type="entry name" value="LodA-like"/>
</dbReference>
<dbReference type="RefSeq" id="WP_088619660.1">
    <property type="nucleotide sequence ID" value="NZ_CP022129.1"/>
</dbReference>
<gene>
    <name evidence="4" type="ORF">CEK71_12270</name>
</gene>
<organism evidence="4 5">
    <name type="scientific">Methylovulum psychrotolerans</name>
    <dbReference type="NCBI Taxonomy" id="1704499"/>
    <lineage>
        <taxon>Bacteria</taxon>
        <taxon>Pseudomonadati</taxon>
        <taxon>Pseudomonadota</taxon>
        <taxon>Gammaproteobacteria</taxon>
        <taxon>Methylococcales</taxon>
        <taxon>Methylococcaceae</taxon>
        <taxon>Methylovulum</taxon>
    </lineage>
</organism>
<feature type="region of interest" description="Disordered" evidence="1">
    <location>
        <begin position="627"/>
        <end position="649"/>
    </location>
</feature>
<dbReference type="OrthoDB" id="336698at2"/>
<dbReference type="CDD" id="cd14731">
    <property type="entry name" value="LodA_like_1"/>
    <property type="match status" value="1"/>
</dbReference>
<dbReference type="KEGG" id="mpsy:CEK71_12270"/>
<keyword evidence="5" id="KW-1185">Reference proteome</keyword>
<evidence type="ECO:0000313" key="4">
    <source>
        <dbReference type="EMBL" id="ASF46788.1"/>
    </source>
</evidence>
<reference evidence="4 5" key="1">
    <citation type="submission" date="2017-06" db="EMBL/GenBank/DDBJ databases">
        <title>Genome Sequencing of the methanotroph Methylovulum psychrotolerants str. HV10-M2 isolated from a high-altitude environment.</title>
        <authorList>
            <person name="Mateos-Rivera A."/>
        </authorList>
    </citation>
    <scope>NUCLEOTIDE SEQUENCE [LARGE SCALE GENOMIC DNA]</scope>
    <source>
        <strain evidence="4 5">HV10_M2</strain>
    </source>
</reference>
<evidence type="ECO:0000313" key="5">
    <source>
        <dbReference type="Proteomes" id="UP000197019"/>
    </source>
</evidence>
<dbReference type="InterPro" id="IPR041168">
    <property type="entry name" value="LodA_N"/>
</dbReference>
<dbReference type="AlphaFoldDB" id="A0A1Z4BZS7"/>
<evidence type="ECO:0000259" key="3">
    <source>
        <dbReference type="Pfam" id="PF18417"/>
    </source>
</evidence>
<dbReference type="Pfam" id="PF18417">
    <property type="entry name" value="LodA_C"/>
    <property type="match status" value="1"/>
</dbReference>
<proteinExistence type="predicted"/>
<feature type="domain" description="L-lysine epsilon oxidase C-terminal" evidence="3">
    <location>
        <begin position="366"/>
        <end position="518"/>
    </location>
</feature>
<protein>
    <recommendedName>
        <fullName evidence="6">L-lysine 6-oxidase</fullName>
    </recommendedName>
</protein>
<dbReference type="EMBL" id="CP022129">
    <property type="protein sequence ID" value="ASF46788.1"/>
    <property type="molecule type" value="Genomic_DNA"/>
</dbReference>
<feature type="domain" description="L-Lysine epsilon oxidase N-terminal" evidence="2">
    <location>
        <begin position="22"/>
        <end position="237"/>
    </location>
</feature>
<evidence type="ECO:0008006" key="6">
    <source>
        <dbReference type="Google" id="ProtNLM"/>
    </source>
</evidence>
<dbReference type="InterPro" id="IPR041173">
    <property type="entry name" value="LodA_C"/>
</dbReference>
<name>A0A1Z4BZS7_9GAMM</name>
<accession>A0A1Z4BZS7</accession>
<dbReference type="Pfam" id="PF17990">
    <property type="entry name" value="LodA_N"/>
    <property type="match status" value="1"/>
</dbReference>
<sequence>MSEKANSPATATDTEIVRAAIHPAIGIARVGNSADEFFIGPQVTEPPAAPLGFYRDPQGALKRQAAQFRIYGYNAAGEVVGELTADSADIQWTAHVANRKAAWYQWQIAMDIPEAATTVLPLRNATITDPAARESLVIDGGVQSVGGKNAAGAVFEGMFTGVPVYLGELRTDDAGRLLFLGGHGVSASPTGSPIYIDSDPNSFINADGWYDDMSDGPVSATVSIAGRPIPVESAWVVTAPPDYAPQLKAERTLYDLLYDLYVQAGWLTAPSPISFTQDVYPILQRLSGLQWVNQGFATQFGFGGQNDFEDPEYIAKLTWQPAPGEYDLYQELRRQIFNSFRSPIKTDSNQLPWPWVYGDAMDVPAGDSPRQNATITATQYGILQQWVAGAFIADWGMILPPASLDDVPLSEQPAMLDRAALDFCLADAFHPGCEMTWPMRHLTLYKLPFRIKERPADVPEPNYGPTLDQQQALAADGPLYLQGPGDIGRWMGLPWQADTAYCRAGYDTAYDPFQPTFWPARVPNQVLSDSDYAIVTDPGQSPAVRQEAFANRTNWNQPLQGSTAQQMEQMVRIFGSMGLLEERIGLPDDPDFPAVMLVASYGPDVAPADTLTPQAVTLMATPRTKASKGANFTAQEAQDAPLPVRHTKK</sequence>
<evidence type="ECO:0000259" key="2">
    <source>
        <dbReference type="Pfam" id="PF17990"/>
    </source>
</evidence>
<dbReference type="Proteomes" id="UP000197019">
    <property type="component" value="Chromosome"/>
</dbReference>